<dbReference type="AlphaFoldDB" id="A0A5N6K1Z6"/>
<evidence type="ECO:0000313" key="1">
    <source>
        <dbReference type="EMBL" id="KAB8296044.1"/>
    </source>
</evidence>
<proteinExistence type="predicted"/>
<dbReference type="EMBL" id="VIGI01000009">
    <property type="protein sequence ID" value="KAB8296044.1"/>
    <property type="molecule type" value="Genomic_DNA"/>
</dbReference>
<sequence length="103" mass="11744">MGRDTKIVYLKMIHELIIPHTIIHDYQIWSKTNFSYEIHGSMCNPVTPLYIEQNYTFYNSDFPVAFSMNLLKMLVLVVNSSNFSGAKPPFLIIPSNLASSLAT</sequence>
<accession>A0A5N6K1Z6</accession>
<organism evidence="1 2">
    <name type="scientific">Monilinia laxa</name>
    <name type="common">Brown rot fungus</name>
    <name type="synonym">Sclerotinia laxa</name>
    <dbReference type="NCBI Taxonomy" id="61186"/>
    <lineage>
        <taxon>Eukaryota</taxon>
        <taxon>Fungi</taxon>
        <taxon>Dikarya</taxon>
        <taxon>Ascomycota</taxon>
        <taxon>Pezizomycotina</taxon>
        <taxon>Leotiomycetes</taxon>
        <taxon>Helotiales</taxon>
        <taxon>Sclerotiniaceae</taxon>
        <taxon>Monilinia</taxon>
    </lineage>
</organism>
<comment type="caution">
    <text evidence="1">The sequence shown here is derived from an EMBL/GenBank/DDBJ whole genome shotgun (WGS) entry which is preliminary data.</text>
</comment>
<keyword evidence="2" id="KW-1185">Reference proteome</keyword>
<protein>
    <submittedName>
        <fullName evidence="1">Uncharacterized protein</fullName>
    </submittedName>
</protein>
<name>A0A5N6K1Z6_MONLA</name>
<dbReference type="Proteomes" id="UP000326757">
    <property type="component" value="Unassembled WGS sequence"/>
</dbReference>
<reference evidence="1 2" key="1">
    <citation type="submission" date="2019-06" db="EMBL/GenBank/DDBJ databases">
        <title>Genome Sequence of the Brown Rot Fungal Pathogen Monilinia laxa.</title>
        <authorList>
            <person name="De Miccolis Angelini R.M."/>
            <person name="Landi L."/>
            <person name="Abate D."/>
            <person name="Pollastro S."/>
            <person name="Romanazzi G."/>
            <person name="Faretra F."/>
        </authorList>
    </citation>
    <scope>NUCLEOTIDE SEQUENCE [LARGE SCALE GENOMIC DNA]</scope>
    <source>
        <strain evidence="1 2">Mlax316</strain>
    </source>
</reference>
<evidence type="ECO:0000313" key="2">
    <source>
        <dbReference type="Proteomes" id="UP000326757"/>
    </source>
</evidence>
<gene>
    <name evidence="1" type="ORF">EYC80_008852</name>
</gene>